<dbReference type="OrthoDB" id="9789979at2"/>
<dbReference type="InterPro" id="IPR008912">
    <property type="entry name" value="Uncharacterised_CoxE"/>
</dbReference>
<sequence length="392" mass="43595">MDTKDRLRRWRLILGSEAEKRIEGMDGGNALSQEDLMMDMALDAIYNRDMKFSFGGGAGKGASSPQISRWLGDVRTLFDKDLVKIIQADAMERCGLKQLIFEPELLNNIEPDMQMASMILTLKDQIPKQSKESAREFIRKIVEQINALLETDLKRAVTASINRKLHSPIPSASALDFQTTIRKGIKDYNVKLKKIIPQKYYFFERSATTAANKYTVILDIDQSGSMGESVIYSSIMSCILASMSAIKTRVVAFDTNIVDLSEKCEDPIDLLFGFTLGGGTDIEKSIKYCSKYIENPKKTIFFLISDLEEGGNRAGLLRRLTQMKEDGVIVICLLAISDDGKPFYDANMAGKIAAQGIPCFAAAPQMLPRLLEKAMKNEDLSEFANSNMGAGK</sequence>
<dbReference type="PANTHER" id="PTHR30634:SF16">
    <property type="entry name" value="OUTER-MEMBRANE LIPOPROTEIN LOLB"/>
    <property type="match status" value="1"/>
</dbReference>
<organism evidence="1 2">
    <name type="scientific">Lachnoanaerobaculum gingivalis</name>
    <dbReference type="NCBI Taxonomy" id="2490855"/>
    <lineage>
        <taxon>Bacteria</taxon>
        <taxon>Bacillati</taxon>
        <taxon>Bacillota</taxon>
        <taxon>Clostridia</taxon>
        <taxon>Lachnospirales</taxon>
        <taxon>Lachnospiraceae</taxon>
        <taxon>Lachnoanaerobaculum</taxon>
    </lineage>
</organism>
<gene>
    <name evidence="1" type="ORF">EHV10_01335</name>
</gene>
<dbReference type="Gene3D" id="3.40.50.410">
    <property type="entry name" value="von Willebrand factor, type A domain"/>
    <property type="match status" value="1"/>
</dbReference>
<keyword evidence="2" id="KW-1185">Reference proteome</keyword>
<protein>
    <submittedName>
        <fullName evidence="1">VWA domain-containing protein</fullName>
    </submittedName>
</protein>
<name>A0A3P3QZR1_9FIRM</name>
<evidence type="ECO:0000313" key="2">
    <source>
        <dbReference type="Proteomes" id="UP000272490"/>
    </source>
</evidence>
<dbReference type="SUPFAM" id="SSF53300">
    <property type="entry name" value="vWA-like"/>
    <property type="match status" value="1"/>
</dbReference>
<dbReference type="InterPro" id="IPR036465">
    <property type="entry name" value="vWFA_dom_sf"/>
</dbReference>
<dbReference type="Proteomes" id="UP000272490">
    <property type="component" value="Unassembled WGS sequence"/>
</dbReference>
<comment type="caution">
    <text evidence="1">The sequence shown here is derived from an EMBL/GenBank/DDBJ whole genome shotgun (WGS) entry which is preliminary data.</text>
</comment>
<dbReference type="PANTHER" id="PTHR30634">
    <property type="entry name" value="OUTER MEMBRANE LOLAB LIPOPROTEIN INSERTION APPARATUS"/>
    <property type="match status" value="1"/>
</dbReference>
<accession>A0A3P3QZR1</accession>
<dbReference type="InterPro" id="IPR050458">
    <property type="entry name" value="LolB"/>
</dbReference>
<dbReference type="AlphaFoldDB" id="A0A3P3QZR1"/>
<reference evidence="1 2" key="1">
    <citation type="submission" date="2018-11" db="EMBL/GenBank/DDBJ databases">
        <title>Genome sequencing of Lachnoanaerobaculum sp. KCOM 2030 (= ChDC B114).</title>
        <authorList>
            <person name="Kook J.-K."/>
            <person name="Park S.-N."/>
            <person name="Lim Y.K."/>
        </authorList>
    </citation>
    <scope>NUCLEOTIDE SEQUENCE [LARGE SCALE GENOMIC DNA]</scope>
    <source>
        <strain evidence="1 2">KCOM 2030</strain>
    </source>
</reference>
<dbReference type="RefSeq" id="WP_128673074.1">
    <property type="nucleotide sequence ID" value="NZ_RRCO01000001.1"/>
</dbReference>
<proteinExistence type="predicted"/>
<dbReference type="EMBL" id="RRCO01000001">
    <property type="protein sequence ID" value="RRJ26701.1"/>
    <property type="molecule type" value="Genomic_DNA"/>
</dbReference>
<evidence type="ECO:0000313" key="1">
    <source>
        <dbReference type="EMBL" id="RRJ26701.1"/>
    </source>
</evidence>
<dbReference type="Pfam" id="PF05762">
    <property type="entry name" value="VWA_CoxE"/>
    <property type="match status" value="1"/>
</dbReference>